<dbReference type="InterPro" id="IPR038595">
    <property type="entry name" value="LOR_sf"/>
</dbReference>
<evidence type="ECO:0000256" key="2">
    <source>
        <dbReference type="SAM" id="MobiDB-lite"/>
    </source>
</evidence>
<dbReference type="STRING" id="2711.A0A067D4Q0"/>
<dbReference type="Pfam" id="PF04525">
    <property type="entry name" value="LOR"/>
    <property type="match status" value="1"/>
</dbReference>
<keyword evidence="4" id="KW-1185">Reference proteome</keyword>
<dbReference type="AlphaFoldDB" id="A0A067D4Q0"/>
<protein>
    <submittedName>
        <fullName evidence="3">Uncharacterized protein</fullName>
    </submittedName>
</protein>
<evidence type="ECO:0000256" key="1">
    <source>
        <dbReference type="ARBA" id="ARBA00005437"/>
    </source>
</evidence>
<organism evidence="3 4">
    <name type="scientific">Citrus sinensis</name>
    <name type="common">Sweet orange</name>
    <name type="synonym">Citrus aurantium var. sinensis</name>
    <dbReference type="NCBI Taxonomy" id="2711"/>
    <lineage>
        <taxon>Eukaryota</taxon>
        <taxon>Viridiplantae</taxon>
        <taxon>Streptophyta</taxon>
        <taxon>Embryophyta</taxon>
        <taxon>Tracheophyta</taxon>
        <taxon>Spermatophyta</taxon>
        <taxon>Magnoliopsida</taxon>
        <taxon>eudicotyledons</taxon>
        <taxon>Gunneridae</taxon>
        <taxon>Pentapetalae</taxon>
        <taxon>rosids</taxon>
        <taxon>malvids</taxon>
        <taxon>Sapindales</taxon>
        <taxon>Rutaceae</taxon>
        <taxon>Aurantioideae</taxon>
        <taxon>Citrus</taxon>
    </lineage>
</organism>
<sequence>MAQQPSFGGAAANPVAVISPQYCSPHPIDLAIVRKVMISSSGGFDVKDTNGNILFKVKDVFAFMHRRRVLLDGAGNPIVTLREKAMSRHHRWQVFRGESTERRHLIFSAKRSRSGWFSSTTKLDVFLANNTREDVCDFRVVEGSSWLFEPSSCTIYAGKSSAIVAQMHEKQTVKSIFLGKDNFMVTVHPNVDYAFIVALIVILDEINRAHSSSSSSGGGGGGGGGAGGG</sequence>
<dbReference type="Gene3D" id="2.40.160.200">
    <property type="entry name" value="LURP1-related"/>
    <property type="match status" value="1"/>
</dbReference>
<dbReference type="SUPFAM" id="SSF54518">
    <property type="entry name" value="Tubby C-terminal domain-like"/>
    <property type="match status" value="1"/>
</dbReference>
<dbReference type="PANTHER" id="PTHR31087">
    <property type="match status" value="1"/>
</dbReference>
<feature type="compositionally biased region" description="Gly residues" evidence="2">
    <location>
        <begin position="216"/>
        <end position="229"/>
    </location>
</feature>
<proteinExistence type="inferred from homology"/>
<dbReference type="InterPro" id="IPR025659">
    <property type="entry name" value="Tubby-like_C"/>
</dbReference>
<dbReference type="PANTHER" id="PTHR31087:SF58">
    <property type="entry name" value="OS07G0230700 PROTEIN"/>
    <property type="match status" value="1"/>
</dbReference>
<feature type="region of interest" description="Disordered" evidence="2">
    <location>
        <begin position="210"/>
        <end position="229"/>
    </location>
</feature>
<evidence type="ECO:0000313" key="3">
    <source>
        <dbReference type="EMBL" id="KDO36505.1"/>
    </source>
</evidence>
<evidence type="ECO:0000313" key="4">
    <source>
        <dbReference type="Proteomes" id="UP000027120"/>
    </source>
</evidence>
<dbReference type="InterPro" id="IPR007612">
    <property type="entry name" value="LOR"/>
</dbReference>
<comment type="similarity">
    <text evidence="1">Belongs to the LOR family.</text>
</comment>
<dbReference type="SMR" id="A0A067D4Q0"/>
<gene>
    <name evidence="3" type="ORF">CISIN_1g027044mg</name>
</gene>
<reference evidence="3 4" key="1">
    <citation type="submission" date="2014-04" db="EMBL/GenBank/DDBJ databases">
        <authorList>
            <consortium name="International Citrus Genome Consortium"/>
            <person name="Gmitter F."/>
            <person name="Chen C."/>
            <person name="Farmerie W."/>
            <person name="Harkins T."/>
            <person name="Desany B."/>
            <person name="Mohiuddin M."/>
            <person name="Kodira C."/>
            <person name="Borodovsky M."/>
            <person name="Lomsadze A."/>
            <person name="Burns P."/>
            <person name="Jenkins J."/>
            <person name="Prochnik S."/>
            <person name="Shu S."/>
            <person name="Chapman J."/>
            <person name="Pitluck S."/>
            <person name="Schmutz J."/>
            <person name="Rokhsar D."/>
        </authorList>
    </citation>
    <scope>NUCLEOTIDE SEQUENCE</scope>
</reference>
<dbReference type="Proteomes" id="UP000027120">
    <property type="component" value="Unassembled WGS sequence"/>
</dbReference>
<accession>A0A067D4Q0</accession>
<name>A0A067D4Q0_CITSI</name>
<dbReference type="EMBL" id="KK794149">
    <property type="protein sequence ID" value="KDO36505.1"/>
    <property type="molecule type" value="Genomic_DNA"/>
</dbReference>